<reference evidence="1 2" key="1">
    <citation type="journal article" date="2021" name="BMC Genomics">
        <title>Datura genome reveals duplications of psychoactive alkaloid biosynthetic genes and high mutation rate following tissue culture.</title>
        <authorList>
            <person name="Rajewski A."/>
            <person name="Carter-House D."/>
            <person name="Stajich J."/>
            <person name="Litt A."/>
        </authorList>
    </citation>
    <scope>NUCLEOTIDE SEQUENCE [LARGE SCALE GENOMIC DNA]</scope>
    <source>
        <strain evidence="1">AR-01</strain>
    </source>
</reference>
<dbReference type="Gene3D" id="3.30.420.40">
    <property type="match status" value="2"/>
</dbReference>
<dbReference type="SUPFAM" id="SSF53067">
    <property type="entry name" value="Actin-like ATPase domain"/>
    <property type="match status" value="1"/>
</dbReference>
<protein>
    <submittedName>
        <fullName evidence="1">Actin</fullName>
    </submittedName>
</protein>
<organism evidence="1 2">
    <name type="scientific">Datura stramonium</name>
    <name type="common">Jimsonweed</name>
    <name type="synonym">Common thornapple</name>
    <dbReference type="NCBI Taxonomy" id="4076"/>
    <lineage>
        <taxon>Eukaryota</taxon>
        <taxon>Viridiplantae</taxon>
        <taxon>Streptophyta</taxon>
        <taxon>Embryophyta</taxon>
        <taxon>Tracheophyta</taxon>
        <taxon>Spermatophyta</taxon>
        <taxon>Magnoliopsida</taxon>
        <taxon>eudicotyledons</taxon>
        <taxon>Gunneridae</taxon>
        <taxon>Pentapetalae</taxon>
        <taxon>asterids</taxon>
        <taxon>lamiids</taxon>
        <taxon>Solanales</taxon>
        <taxon>Solanaceae</taxon>
        <taxon>Solanoideae</taxon>
        <taxon>Datureae</taxon>
        <taxon>Datura</taxon>
    </lineage>
</organism>
<keyword evidence="2" id="KW-1185">Reference proteome</keyword>
<dbReference type="PRINTS" id="PR00190">
    <property type="entry name" value="ACTIN"/>
</dbReference>
<dbReference type="InterPro" id="IPR004000">
    <property type="entry name" value="Actin"/>
</dbReference>
<sequence>MQLCPISCFCIDDVNNKYQMLQNRLQMQHLLLLKNTPMVLSEAPLNPKANREKMTQIMSETFDVPSINVAIHSVLSLYVSVQSTGIDHDIEHSANLCMPFRCNHLIGSR</sequence>
<dbReference type="Proteomes" id="UP000823775">
    <property type="component" value="Unassembled WGS sequence"/>
</dbReference>
<dbReference type="PANTHER" id="PTHR11937">
    <property type="entry name" value="ACTIN"/>
    <property type="match status" value="1"/>
</dbReference>
<proteinExistence type="predicted"/>
<evidence type="ECO:0000313" key="2">
    <source>
        <dbReference type="Proteomes" id="UP000823775"/>
    </source>
</evidence>
<dbReference type="InterPro" id="IPR043129">
    <property type="entry name" value="ATPase_NBD"/>
</dbReference>
<evidence type="ECO:0000313" key="1">
    <source>
        <dbReference type="EMBL" id="MCD7468287.1"/>
    </source>
</evidence>
<gene>
    <name evidence="1" type="primary">ACT1_3</name>
    <name evidence="1" type="ORF">HAX54_006330</name>
</gene>
<name>A0ABS8TCN7_DATST</name>
<dbReference type="Pfam" id="PF00022">
    <property type="entry name" value="Actin"/>
    <property type="match status" value="1"/>
</dbReference>
<accession>A0ABS8TCN7</accession>
<dbReference type="EMBL" id="JACEIK010001317">
    <property type="protein sequence ID" value="MCD7468287.1"/>
    <property type="molecule type" value="Genomic_DNA"/>
</dbReference>
<comment type="caution">
    <text evidence="1">The sequence shown here is derived from an EMBL/GenBank/DDBJ whole genome shotgun (WGS) entry which is preliminary data.</text>
</comment>